<feature type="compositionally biased region" description="Polar residues" evidence="1">
    <location>
        <begin position="25"/>
        <end position="41"/>
    </location>
</feature>
<feature type="compositionally biased region" description="Basic and acidic residues" evidence="1">
    <location>
        <begin position="10"/>
        <end position="22"/>
    </location>
</feature>
<keyword evidence="3" id="KW-1185">Reference proteome</keyword>
<feature type="compositionally biased region" description="Polar residues" evidence="1">
    <location>
        <begin position="54"/>
        <end position="64"/>
    </location>
</feature>
<sequence length="129" mass="13989">MPVQSGLDQQKMKEARSGDRWPVRSQMSCLTVQIHATTSPPVQGEARQGKTRLRSSAPSDDTQTEVGWVGAATHTALGGTVPCSGRIISDQQGVVKDSESSNKSLRSRPPAELWLHRWGCLGKSREHGV</sequence>
<evidence type="ECO:0000256" key="1">
    <source>
        <dbReference type="SAM" id="MobiDB-lite"/>
    </source>
</evidence>
<reference evidence="2 3" key="1">
    <citation type="journal article" date="2024" name="Commun. Biol.">
        <title>Comparative genomic analysis of thermophilic fungi reveals convergent evolutionary adaptations and gene losses.</title>
        <authorList>
            <person name="Steindorff A.S."/>
            <person name="Aguilar-Pontes M.V."/>
            <person name="Robinson A.J."/>
            <person name="Andreopoulos B."/>
            <person name="LaButti K."/>
            <person name="Kuo A."/>
            <person name="Mondo S."/>
            <person name="Riley R."/>
            <person name="Otillar R."/>
            <person name="Haridas S."/>
            <person name="Lipzen A."/>
            <person name="Grimwood J."/>
            <person name="Schmutz J."/>
            <person name="Clum A."/>
            <person name="Reid I.D."/>
            <person name="Moisan M.C."/>
            <person name="Butler G."/>
            <person name="Nguyen T.T.M."/>
            <person name="Dewar K."/>
            <person name="Conant G."/>
            <person name="Drula E."/>
            <person name="Henrissat B."/>
            <person name="Hansel C."/>
            <person name="Singer S."/>
            <person name="Hutchinson M.I."/>
            <person name="de Vries R.P."/>
            <person name="Natvig D.O."/>
            <person name="Powell A.J."/>
            <person name="Tsang A."/>
            <person name="Grigoriev I.V."/>
        </authorList>
    </citation>
    <scope>NUCLEOTIDE SEQUENCE [LARGE SCALE GENOMIC DNA]</scope>
    <source>
        <strain evidence="2 3">CBS 494.80</strain>
    </source>
</reference>
<feature type="region of interest" description="Disordered" evidence="1">
    <location>
        <begin position="1"/>
        <end position="64"/>
    </location>
</feature>
<protein>
    <submittedName>
        <fullName evidence="2">Uncharacterized protein</fullName>
    </submittedName>
</protein>
<proteinExistence type="predicted"/>
<evidence type="ECO:0000313" key="2">
    <source>
        <dbReference type="EMBL" id="KAL2066932.1"/>
    </source>
</evidence>
<comment type="caution">
    <text evidence="2">The sequence shown here is derived from an EMBL/GenBank/DDBJ whole genome shotgun (WGS) entry which is preliminary data.</text>
</comment>
<accession>A0ABR4CBM5</accession>
<organism evidence="2 3">
    <name type="scientific">Oculimacula yallundae</name>
    <dbReference type="NCBI Taxonomy" id="86028"/>
    <lineage>
        <taxon>Eukaryota</taxon>
        <taxon>Fungi</taxon>
        <taxon>Dikarya</taxon>
        <taxon>Ascomycota</taxon>
        <taxon>Pezizomycotina</taxon>
        <taxon>Leotiomycetes</taxon>
        <taxon>Helotiales</taxon>
        <taxon>Ploettnerulaceae</taxon>
        <taxon>Oculimacula</taxon>
    </lineage>
</organism>
<gene>
    <name evidence="2" type="ORF">VTL71DRAFT_1356</name>
</gene>
<name>A0ABR4CBM5_9HELO</name>
<dbReference type="EMBL" id="JAZHXI010000010">
    <property type="protein sequence ID" value="KAL2066932.1"/>
    <property type="molecule type" value="Genomic_DNA"/>
</dbReference>
<dbReference type="Proteomes" id="UP001595075">
    <property type="component" value="Unassembled WGS sequence"/>
</dbReference>
<evidence type="ECO:0000313" key="3">
    <source>
        <dbReference type="Proteomes" id="UP001595075"/>
    </source>
</evidence>